<dbReference type="STRING" id="391937.NA2_01699"/>
<dbReference type="SUPFAM" id="SSF161098">
    <property type="entry name" value="MetI-like"/>
    <property type="match status" value="1"/>
</dbReference>
<dbReference type="InterPro" id="IPR000515">
    <property type="entry name" value="MetI-like"/>
</dbReference>
<dbReference type="GO" id="GO:0055085">
    <property type="term" value="P:transmembrane transport"/>
    <property type="evidence" value="ECO:0007669"/>
    <property type="project" value="InterPro"/>
</dbReference>
<keyword evidence="5 7" id="KW-1133">Transmembrane helix</keyword>
<evidence type="ECO:0000256" key="4">
    <source>
        <dbReference type="ARBA" id="ARBA00022692"/>
    </source>
</evidence>
<evidence type="ECO:0000256" key="1">
    <source>
        <dbReference type="ARBA" id="ARBA00004651"/>
    </source>
</evidence>
<evidence type="ECO:0000313" key="10">
    <source>
        <dbReference type="Proteomes" id="UP000006786"/>
    </source>
</evidence>
<evidence type="ECO:0000256" key="3">
    <source>
        <dbReference type="ARBA" id="ARBA00022475"/>
    </source>
</evidence>
<feature type="transmembrane region" description="Helical" evidence="7">
    <location>
        <begin position="7"/>
        <end position="26"/>
    </location>
</feature>
<feature type="transmembrane region" description="Helical" evidence="7">
    <location>
        <begin position="219"/>
        <end position="241"/>
    </location>
</feature>
<dbReference type="RefSeq" id="WP_008593479.1">
    <property type="nucleotide sequence ID" value="NZ_AMRM01000002.1"/>
</dbReference>
<evidence type="ECO:0000256" key="7">
    <source>
        <dbReference type="RuleBase" id="RU363032"/>
    </source>
</evidence>
<keyword evidence="3" id="KW-1003">Cell membrane</keyword>
<comment type="subcellular location">
    <subcellularLocation>
        <location evidence="1 7">Cell membrane</location>
        <topology evidence="1 7">Multi-pass membrane protein</topology>
    </subcellularLocation>
</comment>
<proteinExistence type="inferred from homology"/>
<keyword evidence="10" id="KW-1185">Reference proteome</keyword>
<protein>
    <submittedName>
        <fullName evidence="9">Binding-protein-dependent transport systems inner membrane component</fullName>
    </submittedName>
</protein>
<evidence type="ECO:0000259" key="8">
    <source>
        <dbReference type="PROSITE" id="PS50928"/>
    </source>
</evidence>
<evidence type="ECO:0000256" key="2">
    <source>
        <dbReference type="ARBA" id="ARBA00022448"/>
    </source>
</evidence>
<dbReference type="GO" id="GO:0005886">
    <property type="term" value="C:plasma membrane"/>
    <property type="evidence" value="ECO:0007669"/>
    <property type="project" value="UniProtKB-SubCell"/>
</dbReference>
<dbReference type="InterPro" id="IPR035906">
    <property type="entry name" value="MetI-like_sf"/>
</dbReference>
<dbReference type="PANTHER" id="PTHR30151:SF20">
    <property type="entry name" value="ABC TRANSPORTER PERMEASE PROTEIN HI_0355-RELATED"/>
    <property type="match status" value="1"/>
</dbReference>
<evidence type="ECO:0000313" key="9">
    <source>
        <dbReference type="EMBL" id="EKF20458.1"/>
    </source>
</evidence>
<keyword evidence="2 7" id="KW-0813">Transport</keyword>
<dbReference type="OrthoDB" id="9786495at2"/>
<dbReference type="CDD" id="cd06261">
    <property type="entry name" value="TM_PBP2"/>
    <property type="match status" value="1"/>
</dbReference>
<feature type="transmembrane region" description="Helical" evidence="7">
    <location>
        <begin position="124"/>
        <end position="145"/>
    </location>
</feature>
<dbReference type="eggNOG" id="COG0600">
    <property type="taxonomic scope" value="Bacteria"/>
</dbReference>
<comment type="similarity">
    <text evidence="7">Belongs to the binding-protein-dependent transport system permease family.</text>
</comment>
<keyword evidence="6 7" id="KW-0472">Membrane</keyword>
<dbReference type="Pfam" id="PF00528">
    <property type="entry name" value="BPD_transp_1"/>
    <property type="match status" value="1"/>
</dbReference>
<comment type="caution">
    <text evidence="9">The sequence shown here is derived from an EMBL/GenBank/DDBJ whole genome shotgun (WGS) entry which is preliminary data.</text>
</comment>
<gene>
    <name evidence="9" type="ORF">NA2_01699</name>
</gene>
<dbReference type="PROSITE" id="PS50928">
    <property type="entry name" value="ABC_TM1"/>
    <property type="match status" value="1"/>
</dbReference>
<name>K2N8M2_9HYPH</name>
<organism evidence="9 10">
    <name type="scientific">Nitratireductor pacificus pht-3B</name>
    <dbReference type="NCBI Taxonomy" id="391937"/>
    <lineage>
        <taxon>Bacteria</taxon>
        <taxon>Pseudomonadati</taxon>
        <taxon>Pseudomonadota</taxon>
        <taxon>Alphaproteobacteria</taxon>
        <taxon>Hyphomicrobiales</taxon>
        <taxon>Phyllobacteriaceae</taxon>
        <taxon>Nitratireductor</taxon>
    </lineage>
</organism>
<feature type="transmembrane region" description="Helical" evidence="7">
    <location>
        <begin position="173"/>
        <end position="199"/>
    </location>
</feature>
<feature type="transmembrane region" description="Helical" evidence="7">
    <location>
        <begin position="59"/>
        <end position="81"/>
    </location>
</feature>
<sequence length="255" mass="27071">MTSGAYYRSVFPFIGLCVIVAVWQAYTELFTVSSVVLPSPSDIFLASVENFGTLMRHTWPTLVECVLGFALAIAIGIPIAVALSSSTLLNLTLYPILIAMQSVPKVAVAPIILVWFGLGIESKLAIAFLVAFFPIVVDTATGLNATPKGLLELAKSLRATRWQIFYKVQFPSALPFVFAGAKVAVTLTVIGAVIGEFVGSSEGLGNLLLTANSQLNGPLAWAALIWLSVLGMALFGVVALVERLSMPWAKDSGGH</sequence>
<dbReference type="Gene3D" id="1.10.3720.10">
    <property type="entry name" value="MetI-like"/>
    <property type="match status" value="1"/>
</dbReference>
<feature type="transmembrane region" description="Helical" evidence="7">
    <location>
        <begin position="93"/>
        <end position="118"/>
    </location>
</feature>
<accession>K2N8M2</accession>
<feature type="domain" description="ABC transmembrane type-1" evidence="8">
    <location>
        <begin position="58"/>
        <end position="242"/>
    </location>
</feature>
<keyword evidence="4 7" id="KW-0812">Transmembrane</keyword>
<evidence type="ECO:0000256" key="5">
    <source>
        <dbReference type="ARBA" id="ARBA00022989"/>
    </source>
</evidence>
<evidence type="ECO:0000256" key="6">
    <source>
        <dbReference type="ARBA" id="ARBA00023136"/>
    </source>
</evidence>
<reference evidence="9 10" key="1">
    <citation type="journal article" date="2012" name="J. Bacteriol.">
        <title>Genome Sequence of Nitratireductor pacificus Type Strain pht-3B.</title>
        <authorList>
            <person name="Lai Q."/>
            <person name="Li G."/>
            <person name="Shao Z."/>
        </authorList>
    </citation>
    <scope>NUCLEOTIDE SEQUENCE [LARGE SCALE GENOMIC DNA]</scope>
    <source>
        <strain evidence="10">pht-3B</strain>
    </source>
</reference>
<dbReference type="PATRIC" id="fig|391937.3.peg.352"/>
<dbReference type="Proteomes" id="UP000006786">
    <property type="component" value="Unassembled WGS sequence"/>
</dbReference>
<dbReference type="EMBL" id="AMRM01000002">
    <property type="protein sequence ID" value="EKF20458.1"/>
    <property type="molecule type" value="Genomic_DNA"/>
</dbReference>
<dbReference type="PANTHER" id="PTHR30151">
    <property type="entry name" value="ALKANE SULFONATE ABC TRANSPORTER-RELATED, MEMBRANE SUBUNIT"/>
    <property type="match status" value="1"/>
</dbReference>
<dbReference type="AlphaFoldDB" id="K2N8M2"/>